<organism evidence="2 3">
    <name type="scientific">Gelidibacter salicanalis</name>
    <dbReference type="NCBI Taxonomy" id="291193"/>
    <lineage>
        <taxon>Bacteria</taxon>
        <taxon>Pseudomonadati</taxon>
        <taxon>Bacteroidota</taxon>
        <taxon>Flavobacteriia</taxon>
        <taxon>Flavobacteriales</taxon>
        <taxon>Flavobacteriaceae</taxon>
        <taxon>Gelidibacter</taxon>
    </lineage>
</organism>
<dbReference type="InterPro" id="IPR001763">
    <property type="entry name" value="Rhodanese-like_dom"/>
</dbReference>
<evidence type="ECO:0000259" key="1">
    <source>
        <dbReference type="PROSITE" id="PS50206"/>
    </source>
</evidence>
<sequence length="132" mass="15258">MKSLLLIFFVVTASFLTSCKNDLEGEIKLVTPEEMQDLMELEDVQLVDVRTEQERVDGFIKNSQNIDFNSPTFEKDIEKLDKTKPVILYCQSGGRSKKCAEKLKDAGFVMIYDLKGGITQWRFKDYFIEMPN</sequence>
<reference evidence="2 3" key="1">
    <citation type="submission" date="2019-08" db="EMBL/GenBank/DDBJ databases">
        <title>Genome sequence of Gelidibacter salicanalis IC162T.</title>
        <authorList>
            <person name="Bowman J.P."/>
        </authorList>
    </citation>
    <scope>NUCLEOTIDE SEQUENCE [LARGE SCALE GENOMIC DNA]</scope>
    <source>
        <strain evidence="2 3">IC162</strain>
    </source>
</reference>
<gene>
    <name evidence="2" type="ORF">ES711_00655</name>
</gene>
<dbReference type="SMART" id="SM00450">
    <property type="entry name" value="RHOD"/>
    <property type="match status" value="1"/>
</dbReference>
<dbReference type="InterPro" id="IPR050229">
    <property type="entry name" value="GlpE_sulfurtransferase"/>
</dbReference>
<dbReference type="SUPFAM" id="SSF52821">
    <property type="entry name" value="Rhodanese/Cell cycle control phosphatase"/>
    <property type="match status" value="1"/>
</dbReference>
<protein>
    <submittedName>
        <fullName evidence="2">Rhodanese-like domain-containing protein</fullName>
    </submittedName>
</protein>
<dbReference type="CDD" id="cd00158">
    <property type="entry name" value="RHOD"/>
    <property type="match status" value="1"/>
</dbReference>
<dbReference type="InterPro" id="IPR036873">
    <property type="entry name" value="Rhodanese-like_dom_sf"/>
</dbReference>
<dbReference type="Gene3D" id="3.40.250.10">
    <property type="entry name" value="Rhodanese-like domain"/>
    <property type="match status" value="1"/>
</dbReference>
<comment type="caution">
    <text evidence="2">The sequence shown here is derived from an EMBL/GenBank/DDBJ whole genome shotgun (WGS) entry which is preliminary data.</text>
</comment>
<accession>A0A5C7AV99</accession>
<dbReference type="EMBL" id="VORX01000001">
    <property type="protein sequence ID" value="TXE10455.1"/>
    <property type="molecule type" value="Genomic_DNA"/>
</dbReference>
<dbReference type="PANTHER" id="PTHR43031:SF1">
    <property type="entry name" value="PYRIDINE NUCLEOTIDE-DISULPHIDE OXIDOREDUCTASE"/>
    <property type="match status" value="1"/>
</dbReference>
<keyword evidence="3" id="KW-1185">Reference proteome</keyword>
<name>A0A5C7AV99_9FLAO</name>
<dbReference type="PANTHER" id="PTHR43031">
    <property type="entry name" value="FAD-DEPENDENT OXIDOREDUCTASE"/>
    <property type="match status" value="1"/>
</dbReference>
<dbReference type="Pfam" id="PF00581">
    <property type="entry name" value="Rhodanese"/>
    <property type="match status" value="1"/>
</dbReference>
<dbReference type="AlphaFoldDB" id="A0A5C7AV99"/>
<dbReference type="PROSITE" id="PS50206">
    <property type="entry name" value="RHODANESE_3"/>
    <property type="match status" value="1"/>
</dbReference>
<evidence type="ECO:0000313" key="3">
    <source>
        <dbReference type="Proteomes" id="UP000321734"/>
    </source>
</evidence>
<dbReference type="PROSITE" id="PS51257">
    <property type="entry name" value="PROKAR_LIPOPROTEIN"/>
    <property type="match status" value="1"/>
</dbReference>
<dbReference type="OrthoDB" id="9808735at2"/>
<feature type="domain" description="Rhodanese" evidence="1">
    <location>
        <begin position="40"/>
        <end position="126"/>
    </location>
</feature>
<dbReference type="RefSeq" id="WP_146888495.1">
    <property type="nucleotide sequence ID" value="NZ_VORX01000001.1"/>
</dbReference>
<evidence type="ECO:0000313" key="2">
    <source>
        <dbReference type="EMBL" id="TXE10455.1"/>
    </source>
</evidence>
<dbReference type="Proteomes" id="UP000321734">
    <property type="component" value="Unassembled WGS sequence"/>
</dbReference>
<proteinExistence type="predicted"/>